<protein>
    <submittedName>
        <fullName evidence="9">Sigma-70 family RNA polymerase sigma factor</fullName>
    </submittedName>
</protein>
<evidence type="ECO:0000259" key="8">
    <source>
        <dbReference type="Pfam" id="PF08281"/>
    </source>
</evidence>
<dbReference type="InterPro" id="IPR007627">
    <property type="entry name" value="RNA_pol_sigma70_r2"/>
</dbReference>
<sequence length="223" mass="24096">MSESEPARGPEGAETSREGAEDARPSAVTTLVESHREFLRFLERKVGNRAIAEDILQDAFVRGIGRIDSLRDEESATAWFYRTLRNAVVDHFRRKGASERAMAALAAELDEAAQPEVEHRAVCQCVRALAGTLKPEYAAAIQRVEVDGLSVQAFAEEASITANNAAVRLFRAREALRKQVIASCGSCAEHGCLDCTCAPVPLRQAKDEPEPKRGCGHGHGGAG</sequence>
<dbReference type="InterPro" id="IPR039425">
    <property type="entry name" value="RNA_pol_sigma-70-like"/>
</dbReference>
<dbReference type="InterPro" id="IPR013324">
    <property type="entry name" value="RNA_pol_sigma_r3/r4-like"/>
</dbReference>
<evidence type="ECO:0000256" key="4">
    <source>
        <dbReference type="ARBA" id="ARBA00023125"/>
    </source>
</evidence>
<dbReference type="Proteomes" id="UP001217485">
    <property type="component" value="Unassembled WGS sequence"/>
</dbReference>
<dbReference type="Pfam" id="PF08281">
    <property type="entry name" value="Sigma70_r4_2"/>
    <property type="match status" value="1"/>
</dbReference>
<feature type="domain" description="RNA polymerase sigma factor 70 region 4 type 2" evidence="8">
    <location>
        <begin position="124"/>
        <end position="176"/>
    </location>
</feature>
<evidence type="ECO:0000259" key="7">
    <source>
        <dbReference type="Pfam" id="PF04542"/>
    </source>
</evidence>
<keyword evidence="2" id="KW-0805">Transcription regulation</keyword>
<keyword evidence="5" id="KW-0804">Transcription</keyword>
<dbReference type="SUPFAM" id="SSF88659">
    <property type="entry name" value="Sigma3 and sigma4 domains of RNA polymerase sigma factors"/>
    <property type="match status" value="1"/>
</dbReference>
<dbReference type="SUPFAM" id="SSF88946">
    <property type="entry name" value="Sigma2 domain of RNA polymerase sigma factors"/>
    <property type="match status" value="1"/>
</dbReference>
<gene>
    <name evidence="9" type="ORF">POL72_38710</name>
</gene>
<dbReference type="InterPro" id="IPR036388">
    <property type="entry name" value="WH-like_DNA-bd_sf"/>
</dbReference>
<dbReference type="InterPro" id="IPR013325">
    <property type="entry name" value="RNA_pol_sigma_r2"/>
</dbReference>
<dbReference type="InterPro" id="IPR013249">
    <property type="entry name" value="RNA_pol_sigma70_r4_t2"/>
</dbReference>
<evidence type="ECO:0000313" key="10">
    <source>
        <dbReference type="Proteomes" id="UP001217485"/>
    </source>
</evidence>
<comment type="similarity">
    <text evidence="1">Belongs to the sigma-70 factor family. ECF subfamily.</text>
</comment>
<evidence type="ECO:0000256" key="6">
    <source>
        <dbReference type="SAM" id="MobiDB-lite"/>
    </source>
</evidence>
<evidence type="ECO:0000313" key="9">
    <source>
        <dbReference type="EMBL" id="MDC0683724.1"/>
    </source>
</evidence>
<dbReference type="PANTHER" id="PTHR43133">
    <property type="entry name" value="RNA POLYMERASE ECF-TYPE SIGMA FACTO"/>
    <property type="match status" value="1"/>
</dbReference>
<evidence type="ECO:0000256" key="3">
    <source>
        <dbReference type="ARBA" id="ARBA00023082"/>
    </source>
</evidence>
<feature type="domain" description="RNA polymerase sigma-70 region 2" evidence="7">
    <location>
        <begin position="31"/>
        <end position="96"/>
    </location>
</feature>
<evidence type="ECO:0000256" key="1">
    <source>
        <dbReference type="ARBA" id="ARBA00010641"/>
    </source>
</evidence>
<dbReference type="Gene3D" id="1.10.1740.10">
    <property type="match status" value="1"/>
</dbReference>
<evidence type="ECO:0000256" key="2">
    <source>
        <dbReference type="ARBA" id="ARBA00023015"/>
    </source>
</evidence>
<feature type="compositionally biased region" description="Basic and acidic residues" evidence="6">
    <location>
        <begin position="14"/>
        <end position="24"/>
    </location>
</feature>
<dbReference type="PANTHER" id="PTHR43133:SF8">
    <property type="entry name" value="RNA POLYMERASE SIGMA FACTOR HI_1459-RELATED"/>
    <property type="match status" value="1"/>
</dbReference>
<reference evidence="9 10" key="1">
    <citation type="submission" date="2023-01" db="EMBL/GenBank/DDBJ databases">
        <title>Minimal conservation of predation-associated metabolite biosynthetic gene clusters underscores biosynthetic potential of Myxococcota including descriptions for ten novel species: Archangium lansinium sp. nov., Myxococcus landrumus sp. nov., Nannocystis bai.</title>
        <authorList>
            <person name="Ahearne A."/>
            <person name="Stevens C."/>
            <person name="Dowd S."/>
        </authorList>
    </citation>
    <scope>NUCLEOTIDE SEQUENCE [LARGE SCALE GENOMIC DNA]</scope>
    <source>
        <strain evidence="9 10">WIWO2</strain>
    </source>
</reference>
<dbReference type="Gene3D" id="1.10.10.10">
    <property type="entry name" value="Winged helix-like DNA-binding domain superfamily/Winged helix DNA-binding domain"/>
    <property type="match status" value="1"/>
</dbReference>
<dbReference type="NCBIfam" id="TIGR02937">
    <property type="entry name" value="sigma70-ECF"/>
    <property type="match status" value="1"/>
</dbReference>
<dbReference type="InterPro" id="IPR014284">
    <property type="entry name" value="RNA_pol_sigma-70_dom"/>
</dbReference>
<dbReference type="RefSeq" id="WP_272101882.1">
    <property type="nucleotide sequence ID" value="NZ_JAQNDK010000005.1"/>
</dbReference>
<comment type="caution">
    <text evidence="9">The sequence shown here is derived from an EMBL/GenBank/DDBJ whole genome shotgun (WGS) entry which is preliminary data.</text>
</comment>
<name>A0ABT5CBB7_9BACT</name>
<keyword evidence="4" id="KW-0238">DNA-binding</keyword>
<proteinExistence type="inferred from homology"/>
<keyword evidence="3" id="KW-0731">Sigma factor</keyword>
<organism evidence="9 10">
    <name type="scientific">Sorangium atrum</name>
    <dbReference type="NCBI Taxonomy" id="2995308"/>
    <lineage>
        <taxon>Bacteria</taxon>
        <taxon>Pseudomonadati</taxon>
        <taxon>Myxococcota</taxon>
        <taxon>Polyangia</taxon>
        <taxon>Polyangiales</taxon>
        <taxon>Polyangiaceae</taxon>
        <taxon>Sorangium</taxon>
    </lineage>
</organism>
<feature type="region of interest" description="Disordered" evidence="6">
    <location>
        <begin position="1"/>
        <end position="25"/>
    </location>
</feature>
<accession>A0ABT5CBB7</accession>
<dbReference type="Pfam" id="PF04542">
    <property type="entry name" value="Sigma70_r2"/>
    <property type="match status" value="1"/>
</dbReference>
<keyword evidence="10" id="KW-1185">Reference proteome</keyword>
<dbReference type="EMBL" id="JAQNDK010000005">
    <property type="protein sequence ID" value="MDC0683724.1"/>
    <property type="molecule type" value="Genomic_DNA"/>
</dbReference>
<evidence type="ECO:0000256" key="5">
    <source>
        <dbReference type="ARBA" id="ARBA00023163"/>
    </source>
</evidence>